<feature type="non-terminal residue" evidence="4">
    <location>
        <position position="1"/>
    </location>
</feature>
<sequence length="1332" mass="144629">EVRRMGVSFKVSRTGTRFRPRPVIPPQQTAAEDLAQEEAASDNSKGSSRVVGGSGSKAEGDIAETTDEVNGLSTSSTNGSHLFSPEHEVSFTLNLLPGGFFIGKANEIGKQQPLLHEAPKSLHPYNRASETLFSAIEAGWLPGDILDDIPSKFVNGSLICEVRDYRKFMSEQGNTVSSIDAVPIVNRVRLRMSLENIVKDIPTMSDDSWTYSDLLEVESRILKALQPNLCLDPTPMMDRLCENPISNKLNLGISDLRKKRLRPTPEVTVTSNNQTHGKKICIDRIPESVICKTGDPRAIFGDAARQHVHNNTATQHISGGNPALQPKSFGEEAYHVPVVSLSSQHKYQPTVIYPTAIQDRVSVMQSNYPVVSANASSPQNLVNSNVDTATCSAPPPGKRENQDARSMQVTNTKRSKQEVITQQQTTSSLDGLNGVDMQWKNQILQQQLELKGFQYPTSASGQKYSSPIINDIPNAEPGGSFCLNQQGVRFGLKEEQADMQNWNRQEMEKVKNALQLAEKEINPEQQQLRSQQFTQQTLVRSQFPSQMQWHPPGSLEKDIKKSDTLQKRKAAQSPRVSTVHSPVSSKSGEISSGSLGGQFSAVATGSALGSQKEKATTVSGAAVGTPSVTSSPSDSMQRQGKRKPNSTSKPQTMNAVGSPASISNFNTPLSAGSPAPTTADQLILERFSKIESVTQRYQLNAKKSQVDNIPLQKPLAYSSQNISRCLSHALNLDHYHNLERPMSRSLIHGTMNTFKMRAVAFGHGDAFQGISVPPTASTQACTRLIMREKPTDGTVEMQYGVIDESEPHTPHECTLVLANTHYADLLAAQFIKLMVHDGFQIKEDPVQPLPAHTSTMSGGPATVVSDNATLDIQQPPTVASPASQGNLGLLSSSQNPSNITRIMPPGNPQALQGFLPGTSNVVMPSRTPQLDQTLLQPPLQQQQQPPPPQQQQLQQLQQPQQQQQQQQQQNQPPQVQQQQPLQHPQIQRSPPSMLTANPLSRFMGQNSNMQMGANQMVNKASHLQLQMLQQQAQQHSQIPTKTVMGLGAAMSMGNNVVGIGLSNVVGMGLRGTSSPMGAMPGLASVNPNQMNLGSAANFGPGLRGPISPAQATAQALRIAQNRANMYGSQSGIMRNHMLAGSAGLSMFGQALNRSNMSPLQRASMSSMGPPPKVPATNFYLNQQQLQQLQLPQHQLLSQQQQQLLPQQQQQPQQQQLQQQHQQMQHQQQQQQMQQQRIGSPLQQAQVGSPLVAGSPSMAVQQISPQQMGQQTPMSPQQLSSGALQQINNGSNMGPGPASPQLSSQTHGSIGSITSSPMEQLQSTNKGSSITTS</sequence>
<accession>A0A1D1XKJ6</accession>
<evidence type="ECO:0000256" key="1">
    <source>
        <dbReference type="SAM" id="MobiDB-lite"/>
    </source>
</evidence>
<feature type="compositionally biased region" description="Low complexity" evidence="1">
    <location>
        <begin position="581"/>
        <end position="593"/>
    </location>
</feature>
<feature type="compositionally biased region" description="Low complexity" evidence="1">
    <location>
        <begin position="950"/>
        <end position="987"/>
    </location>
</feature>
<dbReference type="InterPro" id="IPR046468">
    <property type="entry name" value="Spt20-like_SEP"/>
</dbReference>
<feature type="compositionally biased region" description="Low complexity" evidence="1">
    <location>
        <begin position="883"/>
        <end position="898"/>
    </location>
</feature>
<dbReference type="GO" id="GO:0003712">
    <property type="term" value="F:transcription coregulator activity"/>
    <property type="evidence" value="ECO:0007669"/>
    <property type="project" value="InterPro"/>
</dbReference>
<proteinExistence type="predicted"/>
<feature type="region of interest" description="Disordered" evidence="1">
    <location>
        <begin position="938"/>
        <end position="1006"/>
    </location>
</feature>
<feature type="region of interest" description="Disordered" evidence="1">
    <location>
        <begin position="873"/>
        <end position="925"/>
    </location>
</feature>
<gene>
    <name evidence="4" type="ORF">g.113092</name>
</gene>
<feature type="compositionally biased region" description="Polar residues" evidence="1">
    <location>
        <begin position="873"/>
        <end position="882"/>
    </location>
</feature>
<dbReference type="GO" id="GO:0000124">
    <property type="term" value="C:SAGA complex"/>
    <property type="evidence" value="ECO:0007669"/>
    <property type="project" value="InterPro"/>
</dbReference>
<reference evidence="4" key="1">
    <citation type="submission" date="2015-07" db="EMBL/GenBank/DDBJ databases">
        <title>Transcriptome Assembly of Anthurium amnicola.</title>
        <authorList>
            <person name="Suzuki J."/>
        </authorList>
    </citation>
    <scope>NUCLEOTIDE SEQUENCE</scope>
</reference>
<feature type="compositionally biased region" description="Polar residues" evidence="1">
    <location>
        <begin position="1257"/>
        <end position="1291"/>
    </location>
</feature>
<dbReference type="GO" id="GO:0006357">
    <property type="term" value="P:regulation of transcription by RNA polymerase II"/>
    <property type="evidence" value="ECO:0007669"/>
    <property type="project" value="TreeGrafter"/>
</dbReference>
<dbReference type="Pfam" id="PF20474">
    <property type="entry name" value="PHL"/>
    <property type="match status" value="1"/>
</dbReference>
<dbReference type="PANTHER" id="PTHR13526:SF8">
    <property type="entry name" value="TRANSCRIPTION FACTOR SPT20 HOMOLOG"/>
    <property type="match status" value="1"/>
</dbReference>
<feature type="compositionally biased region" description="Polar residues" evidence="1">
    <location>
        <begin position="988"/>
        <end position="1006"/>
    </location>
</feature>
<feature type="compositionally biased region" description="Polar residues" evidence="1">
    <location>
        <begin position="626"/>
        <end position="638"/>
    </location>
</feature>
<evidence type="ECO:0000259" key="3">
    <source>
        <dbReference type="Pfam" id="PF20474"/>
    </source>
</evidence>
<evidence type="ECO:0000313" key="4">
    <source>
        <dbReference type="EMBL" id="JAT42917.1"/>
    </source>
</evidence>
<feature type="region of interest" description="Disordered" evidence="1">
    <location>
        <begin position="615"/>
        <end position="676"/>
    </location>
</feature>
<feature type="region of interest" description="Disordered" evidence="1">
    <location>
        <begin position="389"/>
        <end position="425"/>
    </location>
</feature>
<evidence type="ECO:0000259" key="2">
    <source>
        <dbReference type="Pfam" id="PF12090"/>
    </source>
</evidence>
<dbReference type="Pfam" id="PF12090">
    <property type="entry name" value="Spt20_SEP"/>
    <property type="match status" value="1"/>
</dbReference>
<dbReference type="EMBL" id="GDJX01025019">
    <property type="protein sequence ID" value="JAT42917.1"/>
    <property type="molecule type" value="Transcribed_RNA"/>
</dbReference>
<feature type="compositionally biased region" description="Polar residues" evidence="1">
    <location>
        <begin position="71"/>
        <end position="81"/>
    </location>
</feature>
<name>A0A1D1XKJ6_9ARAE</name>
<feature type="compositionally biased region" description="Polar residues" evidence="1">
    <location>
        <begin position="1299"/>
        <end position="1332"/>
    </location>
</feature>
<feature type="compositionally biased region" description="Low complexity" evidence="1">
    <location>
        <begin position="1214"/>
        <end position="1235"/>
    </location>
</feature>
<feature type="compositionally biased region" description="Polar residues" evidence="1">
    <location>
        <begin position="645"/>
        <end position="676"/>
    </location>
</feature>
<feature type="region of interest" description="Disordered" evidence="1">
    <location>
        <begin position="1"/>
        <end position="81"/>
    </location>
</feature>
<feature type="domain" description="PHL" evidence="3">
    <location>
        <begin position="696"/>
        <end position="850"/>
    </location>
</feature>
<dbReference type="InterPro" id="IPR046467">
    <property type="entry name" value="PHL_dom"/>
</dbReference>
<feature type="compositionally biased region" description="Polar residues" evidence="1">
    <location>
        <begin position="1236"/>
        <end position="1246"/>
    </location>
</feature>
<dbReference type="InterPro" id="IPR021950">
    <property type="entry name" value="Spt20"/>
</dbReference>
<protein>
    <submittedName>
        <fullName evidence="4">Uncharacterized protein</fullName>
    </submittedName>
</protein>
<organism evidence="4">
    <name type="scientific">Anthurium amnicola</name>
    <dbReference type="NCBI Taxonomy" id="1678845"/>
    <lineage>
        <taxon>Eukaryota</taxon>
        <taxon>Viridiplantae</taxon>
        <taxon>Streptophyta</taxon>
        <taxon>Embryophyta</taxon>
        <taxon>Tracheophyta</taxon>
        <taxon>Spermatophyta</taxon>
        <taxon>Magnoliopsida</taxon>
        <taxon>Liliopsida</taxon>
        <taxon>Araceae</taxon>
        <taxon>Pothoideae</taxon>
        <taxon>Potheae</taxon>
        <taxon>Anthurium</taxon>
    </lineage>
</organism>
<feature type="compositionally biased region" description="Polar residues" evidence="1">
    <location>
        <begin position="404"/>
        <end position="425"/>
    </location>
</feature>
<feature type="domain" description="Spt20-like SEP" evidence="2">
    <location>
        <begin position="86"/>
        <end position="239"/>
    </location>
</feature>
<feature type="region of interest" description="Disordered" evidence="1">
    <location>
        <begin position="1214"/>
        <end position="1332"/>
    </location>
</feature>
<dbReference type="PANTHER" id="PTHR13526">
    <property type="entry name" value="TRANSCRIPTION FACTOR SPT20 HOMOLOG"/>
    <property type="match status" value="1"/>
</dbReference>
<feature type="region of interest" description="Disordered" evidence="1">
    <location>
        <begin position="563"/>
        <end position="595"/>
    </location>
</feature>